<sequence>MMDNINLKLKNALKEKHMTQGDLCNKLGITQNGLRKMIDNNSMKIETLEQICKILELPMSYFLDIDIQNRPDSFWKRMVTDMNDEIANWRLRAYKAEELLKQNGINFHSVSKCGGVLAA</sequence>
<dbReference type="Proteomes" id="UP001236507">
    <property type="component" value="Unassembled WGS sequence"/>
</dbReference>
<comment type="caution">
    <text evidence="2">The sequence shown here is derived from an EMBL/GenBank/DDBJ whole genome shotgun (WGS) entry which is preliminary data.</text>
</comment>
<name>A0ABT6YGF3_9BACT</name>
<gene>
    <name evidence="2" type="ORF">QM524_25470</name>
</gene>
<evidence type="ECO:0000313" key="3">
    <source>
        <dbReference type="Proteomes" id="UP001236507"/>
    </source>
</evidence>
<keyword evidence="3" id="KW-1185">Reference proteome</keyword>
<organism evidence="2 3">
    <name type="scientific">Flectobacillus roseus</name>
    <dbReference type="NCBI Taxonomy" id="502259"/>
    <lineage>
        <taxon>Bacteria</taxon>
        <taxon>Pseudomonadati</taxon>
        <taxon>Bacteroidota</taxon>
        <taxon>Cytophagia</taxon>
        <taxon>Cytophagales</taxon>
        <taxon>Flectobacillaceae</taxon>
        <taxon>Flectobacillus</taxon>
    </lineage>
</organism>
<protein>
    <submittedName>
        <fullName evidence="2">Helix-turn-helix transcriptional regulator</fullName>
    </submittedName>
</protein>
<dbReference type="Gene3D" id="1.10.260.40">
    <property type="entry name" value="lambda repressor-like DNA-binding domains"/>
    <property type="match status" value="1"/>
</dbReference>
<dbReference type="Pfam" id="PF13443">
    <property type="entry name" value="HTH_26"/>
    <property type="match status" value="1"/>
</dbReference>
<feature type="domain" description="HTH cro/C1-type" evidence="1">
    <location>
        <begin position="9"/>
        <end position="62"/>
    </location>
</feature>
<dbReference type="PROSITE" id="PS50943">
    <property type="entry name" value="HTH_CROC1"/>
    <property type="match status" value="1"/>
</dbReference>
<proteinExistence type="predicted"/>
<dbReference type="CDD" id="cd00093">
    <property type="entry name" value="HTH_XRE"/>
    <property type="match status" value="1"/>
</dbReference>
<evidence type="ECO:0000313" key="2">
    <source>
        <dbReference type="EMBL" id="MDI9862600.1"/>
    </source>
</evidence>
<dbReference type="RefSeq" id="WP_283330200.1">
    <property type="nucleotide sequence ID" value="NZ_JASHIF010000034.1"/>
</dbReference>
<evidence type="ECO:0000259" key="1">
    <source>
        <dbReference type="PROSITE" id="PS50943"/>
    </source>
</evidence>
<dbReference type="InterPro" id="IPR010982">
    <property type="entry name" value="Lambda_DNA-bd_dom_sf"/>
</dbReference>
<reference evidence="2 3" key="1">
    <citation type="submission" date="2023-05" db="EMBL/GenBank/DDBJ databases">
        <title>Novel species of genus Flectobacillus isolated from stream in China.</title>
        <authorList>
            <person name="Lu H."/>
        </authorList>
    </citation>
    <scope>NUCLEOTIDE SEQUENCE [LARGE SCALE GENOMIC DNA]</scope>
    <source>
        <strain evidence="2 3">KCTC 42575</strain>
    </source>
</reference>
<accession>A0ABT6YGF3</accession>
<dbReference type="InterPro" id="IPR001387">
    <property type="entry name" value="Cro/C1-type_HTH"/>
</dbReference>
<dbReference type="EMBL" id="JASHIF010000034">
    <property type="protein sequence ID" value="MDI9862600.1"/>
    <property type="molecule type" value="Genomic_DNA"/>
</dbReference>
<dbReference type="SUPFAM" id="SSF47413">
    <property type="entry name" value="lambda repressor-like DNA-binding domains"/>
    <property type="match status" value="1"/>
</dbReference>
<dbReference type="SMART" id="SM00530">
    <property type="entry name" value="HTH_XRE"/>
    <property type="match status" value="1"/>
</dbReference>